<dbReference type="InParanoid" id="A0A6P7HC57"/>
<dbReference type="AlphaFoldDB" id="A0A6P7HC57"/>
<organism evidence="1">
    <name type="scientific">Diabrotica virgifera virgifera</name>
    <name type="common">western corn rootworm</name>
    <dbReference type="NCBI Taxonomy" id="50390"/>
    <lineage>
        <taxon>Eukaryota</taxon>
        <taxon>Metazoa</taxon>
        <taxon>Ecdysozoa</taxon>
        <taxon>Arthropoda</taxon>
        <taxon>Hexapoda</taxon>
        <taxon>Insecta</taxon>
        <taxon>Pterygota</taxon>
        <taxon>Neoptera</taxon>
        <taxon>Endopterygota</taxon>
        <taxon>Coleoptera</taxon>
        <taxon>Polyphaga</taxon>
        <taxon>Cucujiformia</taxon>
        <taxon>Chrysomeloidea</taxon>
        <taxon>Chrysomelidae</taxon>
        <taxon>Galerucinae</taxon>
        <taxon>Diabroticina</taxon>
        <taxon>Diabroticites</taxon>
        <taxon>Diabrotica</taxon>
    </lineage>
</organism>
<gene>
    <name evidence="1" type="primary">LOC114346823</name>
</gene>
<protein>
    <submittedName>
        <fullName evidence="1">Uncharacterized protein LOC114346823</fullName>
    </submittedName>
</protein>
<evidence type="ECO:0000313" key="1">
    <source>
        <dbReference type="RefSeq" id="XP_028153360.1"/>
    </source>
</evidence>
<sequence>MVSVMIFVFSKYEVPLFNLFLDILVFILDFRFIINSQVTFEELQRLSCLATALVIMADGVTGRVVTRSTSECPIFGAPSELKSTVLPTIGDIIKGYLYIKHK</sequence>
<name>A0A6P7HC57_DIAVI</name>
<dbReference type="RefSeq" id="XP_028153360.1">
    <property type="nucleotide sequence ID" value="XM_028297559.1"/>
</dbReference>
<proteinExistence type="predicted"/>
<reference evidence="1" key="1">
    <citation type="submission" date="2025-08" db="UniProtKB">
        <authorList>
            <consortium name="RefSeq"/>
        </authorList>
    </citation>
    <scope>IDENTIFICATION</scope>
    <source>
        <tissue evidence="1">Whole insect</tissue>
    </source>
</reference>
<accession>A0A6P7HC57</accession>